<dbReference type="Gene3D" id="3.30.420.10">
    <property type="entry name" value="Ribonuclease H-like superfamily/Ribonuclease H"/>
    <property type="match status" value="1"/>
</dbReference>
<feature type="compositionally biased region" description="Acidic residues" evidence="1">
    <location>
        <begin position="1103"/>
        <end position="1113"/>
    </location>
</feature>
<feature type="region of interest" description="Disordered" evidence="1">
    <location>
        <begin position="1014"/>
        <end position="1132"/>
    </location>
</feature>
<proteinExistence type="predicted"/>
<dbReference type="EMBL" id="BKCJ010009876">
    <property type="protein sequence ID" value="GEU89041.1"/>
    <property type="molecule type" value="Genomic_DNA"/>
</dbReference>
<comment type="caution">
    <text evidence="3">The sequence shown here is derived from an EMBL/GenBank/DDBJ whole genome shotgun (WGS) entry which is preliminary data.</text>
</comment>
<dbReference type="Pfam" id="PF22936">
    <property type="entry name" value="Pol_BBD"/>
    <property type="match status" value="1"/>
</dbReference>
<dbReference type="InterPro" id="IPR054722">
    <property type="entry name" value="PolX-like_BBD"/>
</dbReference>
<organism evidence="3">
    <name type="scientific">Tanacetum cinerariifolium</name>
    <name type="common">Dalmatian daisy</name>
    <name type="synonym">Chrysanthemum cinerariifolium</name>
    <dbReference type="NCBI Taxonomy" id="118510"/>
    <lineage>
        <taxon>Eukaryota</taxon>
        <taxon>Viridiplantae</taxon>
        <taxon>Streptophyta</taxon>
        <taxon>Embryophyta</taxon>
        <taxon>Tracheophyta</taxon>
        <taxon>Spermatophyta</taxon>
        <taxon>Magnoliopsida</taxon>
        <taxon>eudicotyledons</taxon>
        <taxon>Gunneridae</taxon>
        <taxon>Pentapetalae</taxon>
        <taxon>asterids</taxon>
        <taxon>campanulids</taxon>
        <taxon>Asterales</taxon>
        <taxon>Asteraceae</taxon>
        <taxon>Asteroideae</taxon>
        <taxon>Anthemideae</taxon>
        <taxon>Anthemidinae</taxon>
        <taxon>Tanacetum</taxon>
    </lineage>
</organism>
<feature type="domain" description="Integrase catalytic" evidence="2">
    <location>
        <begin position="704"/>
        <end position="824"/>
    </location>
</feature>
<feature type="region of interest" description="Disordered" evidence="1">
    <location>
        <begin position="534"/>
        <end position="560"/>
    </location>
</feature>
<feature type="compositionally biased region" description="Acidic residues" evidence="1">
    <location>
        <begin position="1122"/>
        <end position="1132"/>
    </location>
</feature>
<feature type="compositionally biased region" description="Basic and acidic residues" evidence="1">
    <location>
        <begin position="1071"/>
        <end position="1083"/>
    </location>
</feature>
<evidence type="ECO:0000313" key="3">
    <source>
        <dbReference type="EMBL" id="GEU89041.1"/>
    </source>
</evidence>
<dbReference type="InterPro" id="IPR013103">
    <property type="entry name" value="RVT_2"/>
</dbReference>
<dbReference type="PANTHER" id="PTHR35046">
    <property type="entry name" value="ZINC KNUCKLE (CCHC-TYPE) FAMILY PROTEIN"/>
    <property type="match status" value="1"/>
</dbReference>
<dbReference type="InterPro" id="IPR036397">
    <property type="entry name" value="RNaseH_sf"/>
</dbReference>
<feature type="compositionally biased region" description="Basic residues" evidence="1">
    <location>
        <begin position="1327"/>
        <end position="1346"/>
    </location>
</feature>
<dbReference type="InterPro" id="IPR056924">
    <property type="entry name" value="SH3_Tf2-1"/>
</dbReference>
<feature type="non-terminal residue" evidence="3">
    <location>
        <position position="1"/>
    </location>
</feature>
<dbReference type="PANTHER" id="PTHR35046:SF26">
    <property type="entry name" value="RNA-DIRECTED DNA POLYMERASE"/>
    <property type="match status" value="1"/>
</dbReference>
<feature type="region of interest" description="Disordered" evidence="1">
    <location>
        <begin position="954"/>
        <end position="989"/>
    </location>
</feature>
<dbReference type="Pfam" id="PF07727">
    <property type="entry name" value="RVT_2"/>
    <property type="match status" value="1"/>
</dbReference>
<gene>
    <name evidence="3" type="ORF">Tci_061019</name>
</gene>
<dbReference type="GO" id="GO:0003676">
    <property type="term" value="F:nucleic acid binding"/>
    <property type="evidence" value="ECO:0007669"/>
    <property type="project" value="InterPro"/>
</dbReference>
<name>A0A6L2NRM0_TANCI</name>
<dbReference type="InterPro" id="IPR025724">
    <property type="entry name" value="GAG-pre-integrase_dom"/>
</dbReference>
<feature type="compositionally biased region" description="Basic residues" evidence="1">
    <location>
        <begin position="971"/>
        <end position="988"/>
    </location>
</feature>
<evidence type="ECO:0000256" key="1">
    <source>
        <dbReference type="SAM" id="MobiDB-lite"/>
    </source>
</evidence>
<feature type="region of interest" description="Disordered" evidence="1">
    <location>
        <begin position="1313"/>
        <end position="1357"/>
    </location>
</feature>
<dbReference type="Pfam" id="PF24626">
    <property type="entry name" value="SH3_Tf2-1"/>
    <property type="match status" value="1"/>
</dbReference>
<dbReference type="InterPro" id="IPR001584">
    <property type="entry name" value="Integrase_cat-core"/>
</dbReference>
<evidence type="ECO:0000259" key="2">
    <source>
        <dbReference type="PROSITE" id="PS50994"/>
    </source>
</evidence>
<protein>
    <submittedName>
        <fullName evidence="3">Retrovirus-related Pol polyprotein from transposon TNT 1-94</fullName>
    </submittedName>
</protein>
<sequence length="1447" mass="164810">NACPLTRVTSTTKVPSRKPIAIETDKPKHVATLVYSRKPKKSKSTDPVSKSKVVQIVLWYLDSDCSKHMTRDRSQLTNFVNKFLGTVKFRNDHVAKIMGYGDYQIGNVTISKVYYMEGLGHNLFSVGHFCDSDFEVAFRQHTCFIRNLKGVDLLTGSQGNNLYTLSLRDMMASSIICLFSKASKTKSCLWHRRLSHLNFGAISHLARQGLVQEAVATACYTKIVPSQWTKDHPLENIIDELARPVSTRLQLHEQALLCYYDAFLTSVEPKMYKDAWTQSYWIEVMEEKLNEFKRLELDELGGILKNKAQLVAHGYRQEEGIDFEESFVPVTAFLNGNMREKVYVSQPDGFVDPVKPNHVYKLKKVLYGLKQGPHADSKDLPLLQIYVDGLQISQSPRGIFINQSKYIVKSLKKFGFDSCDQVDTLMVEKSKLDEDKEGKVVDPSHYHGMIGTLLYLTASRPDLQFSIFMCARYQAQPTENHLHAVKRIFWYLRGTVNRGLWYLKDSSIALIGFANANHAGCQDTRCSTSGNLKMSRNEDHHRQGRRFTAGGNGHDGRDPHDVEIERLRQWVRELEINPFDRYERQYEDTPTNTAVKEYENESPPQTDPICTLGIHTEILKFEGRLCPDDFLDWLRTVDRIFDLRDTPDHIKVLTLIDKANPLYNTKDEFETEVVYPDRGELLVTRRLLHTAVLDQDDDTTTLKTEDVPPNRVLISKTDFVRLVKVSPPSVVFGLLMIEENFVTVAALLSMVSLLNEFKDVFPEEILAGLPVIREIVRLHGVPQSITSDRDVKFVSHFWYTLWKRLGAKLNFSSSHHPQTYGQTEAEFAYKQSNHSSMGRSPFFIVYGRNPFTPLDLAPMVGDGSVSADGDERALQIKELHAQVLFEEGDLVWIHLRRAQFPQRRFGKIHPRADGPFRILKKINDNAYKVELPESKAYKTYYAFATGKAIPKPKYVRRSTKEKTKQAPKASFGKRIKSAAKVTRSGKKKQIAEGLETLSKIALSEAEQMQLAIERSKTQLHSSQSESSDDDDETSVSKDKDDDDQEDDDDKKDDDDQGDADEQTDSDNNDDEFVHLKFSTHDKEDKEEDSFDPRVQTHSHVGSTDDEDSNEEIDGVNVKGDKLDEEETNEEDEWDELYRDVNINLEDVPVTSTVEPPLLSAKTLLPPPTPLITQMQQTPVPTPANVPSSSLQDLCNFSSLVGFDHRLKTLKINFSEFKQTNQFAKVVSSIPGIIDSYLSNKMNEAIKTTSHVVAANVSELDLKKILIDKMESNKSIHRSDEHKNLYKALVDAYECDKLILGTYGDTVTFKRHRDDEDKDEEPFARLNRGSKRRRTGKNKSRQVHQSKRPPSQLESQLKEQDLPAAHGPTQPWISNLAHKDDSRNSFNELTDTPLDFSTFVMNHLMVDTLTPELLAGPTFKQMKGSCKSLVELKYFFKEVNKATTDQLD</sequence>
<dbReference type="SUPFAM" id="SSF53098">
    <property type="entry name" value="Ribonuclease H-like"/>
    <property type="match status" value="1"/>
</dbReference>
<dbReference type="Pfam" id="PF13976">
    <property type="entry name" value="gag_pre-integrs"/>
    <property type="match status" value="1"/>
</dbReference>
<accession>A0A6L2NRM0</accession>
<reference evidence="3" key="1">
    <citation type="journal article" date="2019" name="Sci. Rep.">
        <title>Draft genome of Tanacetum cinerariifolium, the natural source of mosquito coil.</title>
        <authorList>
            <person name="Yamashiro T."/>
            <person name="Shiraishi A."/>
            <person name="Satake H."/>
            <person name="Nakayama K."/>
        </authorList>
    </citation>
    <scope>NUCLEOTIDE SEQUENCE</scope>
</reference>
<dbReference type="InterPro" id="IPR012337">
    <property type="entry name" value="RNaseH-like_sf"/>
</dbReference>
<dbReference type="GO" id="GO:0015074">
    <property type="term" value="P:DNA integration"/>
    <property type="evidence" value="ECO:0007669"/>
    <property type="project" value="InterPro"/>
</dbReference>
<dbReference type="PROSITE" id="PS50994">
    <property type="entry name" value="INTEGRASE"/>
    <property type="match status" value="1"/>
</dbReference>
<feature type="compositionally biased region" description="Acidic residues" evidence="1">
    <location>
        <begin position="1040"/>
        <end position="1070"/>
    </location>
</feature>